<gene>
    <name evidence="1" type="ORF">D5086_001927</name>
</gene>
<organism evidence="1 2">
    <name type="scientific">Populus alba</name>
    <name type="common">White poplar</name>
    <dbReference type="NCBI Taxonomy" id="43335"/>
    <lineage>
        <taxon>Eukaryota</taxon>
        <taxon>Viridiplantae</taxon>
        <taxon>Streptophyta</taxon>
        <taxon>Embryophyta</taxon>
        <taxon>Tracheophyta</taxon>
        <taxon>Spermatophyta</taxon>
        <taxon>Magnoliopsida</taxon>
        <taxon>eudicotyledons</taxon>
        <taxon>Gunneridae</taxon>
        <taxon>Pentapetalae</taxon>
        <taxon>rosids</taxon>
        <taxon>fabids</taxon>
        <taxon>Malpighiales</taxon>
        <taxon>Salicaceae</taxon>
        <taxon>Saliceae</taxon>
        <taxon>Populus</taxon>
    </lineage>
</organism>
<comment type="caution">
    <text evidence="1">The sequence shown here is derived from an EMBL/GenBank/DDBJ whole genome shotgun (WGS) entry which is preliminary data.</text>
</comment>
<dbReference type="EMBL" id="RCHU02000001">
    <property type="protein sequence ID" value="KAL3610907.1"/>
    <property type="molecule type" value="Genomic_DNA"/>
</dbReference>
<evidence type="ECO:0000313" key="1">
    <source>
        <dbReference type="EMBL" id="KAL3610907.1"/>
    </source>
</evidence>
<sequence>MLQHRYYGESFPSGSEDQAFQNACALGFLSSEQALAYYAQLITDIKKNPSKEDCPVFVGGESYGGSKSYFKYVFQTCTETVMPMVTGGNDTMFQASGANRSFCVLEDISDTVVAVHTEQGTSVD</sequence>
<keyword evidence="2" id="KW-1185">Reference proteome</keyword>
<evidence type="ECO:0000313" key="2">
    <source>
        <dbReference type="Proteomes" id="UP000309997"/>
    </source>
</evidence>
<protein>
    <submittedName>
        <fullName evidence="1">Uncharacterized protein</fullName>
    </submittedName>
</protein>
<name>A0ACC4D023_POPAL</name>
<reference evidence="1 2" key="1">
    <citation type="journal article" date="2024" name="Plant Biotechnol. J.">
        <title>Genome and CRISPR/Cas9 system of a widespread forest tree (Populus alba) in the world.</title>
        <authorList>
            <person name="Liu Y.J."/>
            <person name="Jiang P.F."/>
            <person name="Han X.M."/>
            <person name="Li X.Y."/>
            <person name="Wang H.M."/>
            <person name="Wang Y.J."/>
            <person name="Wang X.X."/>
            <person name="Zeng Q.Y."/>
        </authorList>
    </citation>
    <scope>NUCLEOTIDE SEQUENCE [LARGE SCALE GENOMIC DNA]</scope>
    <source>
        <strain evidence="2">cv. PAL-ZL1</strain>
    </source>
</reference>
<proteinExistence type="predicted"/>
<dbReference type="Proteomes" id="UP000309997">
    <property type="component" value="Unassembled WGS sequence"/>
</dbReference>
<accession>A0ACC4D023</accession>